<dbReference type="AlphaFoldDB" id="A0A0V1PU97"/>
<keyword evidence="1" id="KW-1133">Transmembrane helix</keyword>
<comment type="caution">
    <text evidence="2">The sequence shown here is derived from an EMBL/GenBank/DDBJ whole genome shotgun (WGS) entry which is preliminary data.</text>
</comment>
<organism evidence="2 3">
    <name type="scientific">Debaryomyces fabryi</name>
    <dbReference type="NCBI Taxonomy" id="58627"/>
    <lineage>
        <taxon>Eukaryota</taxon>
        <taxon>Fungi</taxon>
        <taxon>Dikarya</taxon>
        <taxon>Ascomycota</taxon>
        <taxon>Saccharomycotina</taxon>
        <taxon>Pichiomycetes</taxon>
        <taxon>Debaryomycetaceae</taxon>
        <taxon>Debaryomyces</taxon>
    </lineage>
</organism>
<dbReference type="Proteomes" id="UP000054251">
    <property type="component" value="Unassembled WGS sequence"/>
</dbReference>
<dbReference type="GeneID" id="26841602"/>
<evidence type="ECO:0000313" key="2">
    <source>
        <dbReference type="EMBL" id="KRZ99652.1"/>
    </source>
</evidence>
<protein>
    <submittedName>
        <fullName evidence="2">Uncharacterized protein</fullName>
    </submittedName>
</protein>
<name>A0A0V1PU97_9ASCO</name>
<proteinExistence type="predicted"/>
<reference evidence="2 3" key="1">
    <citation type="submission" date="2015-11" db="EMBL/GenBank/DDBJ databases">
        <title>The genome of Debaryomyces fabryi.</title>
        <authorList>
            <person name="Tafer H."/>
            <person name="Lopandic K."/>
        </authorList>
    </citation>
    <scope>NUCLEOTIDE SEQUENCE [LARGE SCALE GENOMIC DNA]</scope>
    <source>
        <strain evidence="2 3">CBS 789</strain>
    </source>
</reference>
<accession>A0A0V1PU97</accession>
<feature type="transmembrane region" description="Helical" evidence="1">
    <location>
        <begin position="38"/>
        <end position="58"/>
    </location>
</feature>
<evidence type="ECO:0000313" key="3">
    <source>
        <dbReference type="Proteomes" id="UP000054251"/>
    </source>
</evidence>
<keyword evidence="1" id="KW-0472">Membrane</keyword>
<evidence type="ECO:0000256" key="1">
    <source>
        <dbReference type="SAM" id="Phobius"/>
    </source>
</evidence>
<keyword evidence="3" id="KW-1185">Reference proteome</keyword>
<sequence>MSTSTPVSPIEHSKRSNHSFLSIEMIQEKFSPKTIKDFKFALSGSIVMILILFHYAWIMKRLIMNRYLSIWWIITYFGIFGANVLTLGYVLLFVLYPIIYKEEIEQDRIPNSKKEE</sequence>
<feature type="transmembrane region" description="Helical" evidence="1">
    <location>
        <begin position="70"/>
        <end position="99"/>
    </location>
</feature>
<dbReference type="EMBL" id="LMYN01000128">
    <property type="protein sequence ID" value="KRZ99652.1"/>
    <property type="molecule type" value="Genomic_DNA"/>
</dbReference>
<dbReference type="OrthoDB" id="4093584at2759"/>
<gene>
    <name evidence="2" type="ORF">AC631_04593</name>
</gene>
<keyword evidence="1" id="KW-0812">Transmembrane</keyword>
<dbReference type="RefSeq" id="XP_015465755.1">
    <property type="nucleotide sequence ID" value="XM_015613422.1"/>
</dbReference>